<organism evidence="2 3">
    <name type="scientific">Pseudobacteriovorax antillogorgiicola</name>
    <dbReference type="NCBI Taxonomy" id="1513793"/>
    <lineage>
        <taxon>Bacteria</taxon>
        <taxon>Pseudomonadati</taxon>
        <taxon>Bdellovibrionota</taxon>
        <taxon>Oligoflexia</taxon>
        <taxon>Oligoflexales</taxon>
        <taxon>Pseudobacteriovoracaceae</taxon>
        <taxon>Pseudobacteriovorax</taxon>
    </lineage>
</organism>
<feature type="compositionally biased region" description="Acidic residues" evidence="1">
    <location>
        <begin position="25"/>
        <end position="38"/>
    </location>
</feature>
<accession>A0A1Y6CVS7</accession>
<dbReference type="RefSeq" id="WP_159455727.1">
    <property type="nucleotide sequence ID" value="NZ_FWZT01000037.1"/>
</dbReference>
<feature type="region of interest" description="Disordered" evidence="1">
    <location>
        <begin position="19"/>
        <end position="49"/>
    </location>
</feature>
<evidence type="ECO:0000313" key="3">
    <source>
        <dbReference type="Proteomes" id="UP000192907"/>
    </source>
</evidence>
<dbReference type="AlphaFoldDB" id="A0A1Y6CVS7"/>
<dbReference type="Proteomes" id="UP000192907">
    <property type="component" value="Unassembled WGS sequence"/>
</dbReference>
<evidence type="ECO:0000256" key="1">
    <source>
        <dbReference type="SAM" id="MobiDB-lite"/>
    </source>
</evidence>
<gene>
    <name evidence="2" type="ORF">SAMN06296036_1375</name>
</gene>
<sequence>MTRPERHLEGNLIELFRETTKEEPTTDDDTESVCDWDLESTGGVLSMRE</sequence>
<dbReference type="EMBL" id="FWZT01000037">
    <property type="protein sequence ID" value="SMF81486.1"/>
    <property type="molecule type" value="Genomic_DNA"/>
</dbReference>
<reference evidence="3" key="1">
    <citation type="submission" date="2017-04" db="EMBL/GenBank/DDBJ databases">
        <authorList>
            <person name="Varghese N."/>
            <person name="Submissions S."/>
        </authorList>
    </citation>
    <scope>NUCLEOTIDE SEQUENCE [LARGE SCALE GENOMIC DNA]</scope>
    <source>
        <strain evidence="3">RKEM611</strain>
    </source>
</reference>
<protein>
    <submittedName>
        <fullName evidence="2">Uncharacterized protein</fullName>
    </submittedName>
</protein>
<keyword evidence="3" id="KW-1185">Reference proteome</keyword>
<proteinExistence type="predicted"/>
<name>A0A1Y6CVS7_9BACT</name>
<evidence type="ECO:0000313" key="2">
    <source>
        <dbReference type="EMBL" id="SMF81486.1"/>
    </source>
</evidence>